<dbReference type="OrthoDB" id="1611411at2759"/>
<protein>
    <submittedName>
        <fullName evidence="2">Uncharacterized protein</fullName>
    </submittedName>
</protein>
<dbReference type="AlphaFoldDB" id="A0A9Q1QP56"/>
<name>A0A9Q1QP56_9CARY</name>
<evidence type="ECO:0000313" key="3">
    <source>
        <dbReference type="Proteomes" id="UP001153076"/>
    </source>
</evidence>
<evidence type="ECO:0000256" key="1">
    <source>
        <dbReference type="SAM" id="Phobius"/>
    </source>
</evidence>
<gene>
    <name evidence="2" type="ORF">Cgig2_002544</name>
</gene>
<keyword evidence="1" id="KW-0812">Transmembrane</keyword>
<evidence type="ECO:0000313" key="2">
    <source>
        <dbReference type="EMBL" id="KAJ8449412.1"/>
    </source>
</evidence>
<comment type="caution">
    <text evidence="2">The sequence shown here is derived from an EMBL/GenBank/DDBJ whole genome shotgun (WGS) entry which is preliminary data.</text>
</comment>
<dbReference type="EMBL" id="JAKOGI010000022">
    <property type="protein sequence ID" value="KAJ8449412.1"/>
    <property type="molecule type" value="Genomic_DNA"/>
</dbReference>
<accession>A0A9Q1QP56</accession>
<feature type="transmembrane region" description="Helical" evidence="1">
    <location>
        <begin position="174"/>
        <end position="195"/>
    </location>
</feature>
<keyword evidence="1" id="KW-0472">Membrane</keyword>
<dbReference type="Proteomes" id="UP001153076">
    <property type="component" value="Unassembled WGS sequence"/>
</dbReference>
<organism evidence="2 3">
    <name type="scientific">Carnegiea gigantea</name>
    <dbReference type="NCBI Taxonomy" id="171969"/>
    <lineage>
        <taxon>Eukaryota</taxon>
        <taxon>Viridiplantae</taxon>
        <taxon>Streptophyta</taxon>
        <taxon>Embryophyta</taxon>
        <taxon>Tracheophyta</taxon>
        <taxon>Spermatophyta</taxon>
        <taxon>Magnoliopsida</taxon>
        <taxon>eudicotyledons</taxon>
        <taxon>Gunneridae</taxon>
        <taxon>Pentapetalae</taxon>
        <taxon>Caryophyllales</taxon>
        <taxon>Cactineae</taxon>
        <taxon>Cactaceae</taxon>
        <taxon>Cactoideae</taxon>
        <taxon>Echinocereeae</taxon>
        <taxon>Carnegiea</taxon>
    </lineage>
</organism>
<proteinExistence type="predicted"/>
<reference evidence="2" key="1">
    <citation type="submission" date="2022-04" db="EMBL/GenBank/DDBJ databases">
        <title>Carnegiea gigantea Genome sequencing and assembly v2.</title>
        <authorList>
            <person name="Copetti D."/>
            <person name="Sanderson M.J."/>
            <person name="Burquez A."/>
            <person name="Wojciechowski M.F."/>
        </authorList>
    </citation>
    <scope>NUCLEOTIDE SEQUENCE</scope>
    <source>
        <strain evidence="2">SGP5-SGP5p</strain>
        <tissue evidence="2">Aerial part</tissue>
    </source>
</reference>
<sequence>MHWMRRTSKGLYFDIEKGMLREMPRPPLKEGYSLVSCEYFTESHGHLYYVLACPDMPYLELFEMMKDYGGWVLKSQIDLRALAVDFPVMARRLNDPHTFFPCYKCDVLFVSRGLVAEDMKIMLCIPGEVIVYNHKKKFKKLCDTRLRPDDRAVWYRCSSIMRIYIKLVDFQSRFYYLLMGCYYAAISSNYVYAIFVHST</sequence>
<keyword evidence="3" id="KW-1185">Reference proteome</keyword>
<keyword evidence="1" id="KW-1133">Transmembrane helix</keyword>